<keyword evidence="8" id="KW-1185">Reference proteome</keyword>
<comment type="caution">
    <text evidence="7">The sequence shown here is derived from an EMBL/GenBank/DDBJ whole genome shotgun (WGS) entry which is preliminary data.</text>
</comment>
<dbReference type="Proteomes" id="UP000675121">
    <property type="component" value="Unassembled WGS sequence"/>
</dbReference>
<protein>
    <submittedName>
        <fullName evidence="7">HTH-type transcriptional regulator GltC</fullName>
    </submittedName>
</protein>
<dbReference type="Gene3D" id="3.40.190.290">
    <property type="match status" value="1"/>
</dbReference>
<dbReference type="Pfam" id="PF03466">
    <property type="entry name" value="LysR_substrate"/>
    <property type="match status" value="1"/>
</dbReference>
<dbReference type="Gene3D" id="1.10.10.10">
    <property type="entry name" value="Winged helix-like DNA-binding domain superfamily/Winged helix DNA-binding domain"/>
    <property type="match status" value="1"/>
</dbReference>
<comment type="similarity">
    <text evidence="1">Belongs to the LysR transcriptional regulatory family.</text>
</comment>
<evidence type="ECO:0000313" key="8">
    <source>
        <dbReference type="Proteomes" id="UP000675121"/>
    </source>
</evidence>
<proteinExistence type="inferred from homology"/>
<evidence type="ECO:0000259" key="6">
    <source>
        <dbReference type="PROSITE" id="PS50931"/>
    </source>
</evidence>
<gene>
    <name evidence="7" type="primary">gltC_9</name>
    <name evidence="7" type="ORF">R70211_04371</name>
</gene>
<feature type="region of interest" description="Disordered" evidence="5">
    <location>
        <begin position="301"/>
        <end position="332"/>
    </location>
</feature>
<evidence type="ECO:0000313" key="7">
    <source>
        <dbReference type="EMBL" id="CAE6918724.1"/>
    </source>
</evidence>
<evidence type="ECO:0000256" key="4">
    <source>
        <dbReference type="ARBA" id="ARBA00023163"/>
    </source>
</evidence>
<dbReference type="InterPro" id="IPR005119">
    <property type="entry name" value="LysR_subst-bd"/>
</dbReference>
<evidence type="ECO:0000256" key="1">
    <source>
        <dbReference type="ARBA" id="ARBA00009437"/>
    </source>
</evidence>
<keyword evidence="4" id="KW-0804">Transcription</keyword>
<dbReference type="SUPFAM" id="SSF53850">
    <property type="entry name" value="Periplasmic binding protein-like II"/>
    <property type="match status" value="1"/>
</dbReference>
<dbReference type="EMBL" id="CAJNAS010000012">
    <property type="protein sequence ID" value="CAE6918724.1"/>
    <property type="molecule type" value="Genomic_DNA"/>
</dbReference>
<organism evidence="7 8">
    <name type="scientific">Paraburkholderia domus</name>
    <dbReference type="NCBI Taxonomy" id="2793075"/>
    <lineage>
        <taxon>Bacteria</taxon>
        <taxon>Pseudomonadati</taxon>
        <taxon>Pseudomonadota</taxon>
        <taxon>Betaproteobacteria</taxon>
        <taxon>Burkholderiales</taxon>
        <taxon>Burkholderiaceae</taxon>
        <taxon>Paraburkholderia</taxon>
    </lineage>
</organism>
<reference evidence="7" key="1">
    <citation type="submission" date="2021-02" db="EMBL/GenBank/DDBJ databases">
        <authorList>
            <person name="Vanwijnsberghe S."/>
        </authorList>
    </citation>
    <scope>NUCLEOTIDE SEQUENCE</scope>
    <source>
        <strain evidence="7">R-70211</strain>
    </source>
</reference>
<dbReference type="AlphaFoldDB" id="A0A9N8MXL9"/>
<evidence type="ECO:0000256" key="3">
    <source>
        <dbReference type="ARBA" id="ARBA00023125"/>
    </source>
</evidence>
<sequence>MALSLHGIALRYFVEVARTGSISDASARLHVAISAISRQIARLESDLGVTLFERRPRGMSLSEAGERLLVYAQRSLLEAEHVMKEIGGLEALHGSMVKVASSEGFASDFLPSAMAAFRNHYPGIDFTLSVMPPGEATRRVCNGDADLALTFSLAPEKGVKVEHTERAPVLALLRADHPLAARAKVSLADVQRYPLVLPEPGTTIRQLIDITCALEGVLLEPDLTSNNSGAMYRYAQKSGAIMFTGLLSVRDRYAGDGFVAIPLTHPQMRQRSIQVQTMAGRELPPSVKAFRDHLIAEIGGAKPTNAAVPKPARKRGDTHSRANLPAGRRITT</sequence>
<dbReference type="InterPro" id="IPR036388">
    <property type="entry name" value="WH-like_DNA-bd_sf"/>
</dbReference>
<evidence type="ECO:0000256" key="2">
    <source>
        <dbReference type="ARBA" id="ARBA00023015"/>
    </source>
</evidence>
<dbReference type="PROSITE" id="PS50931">
    <property type="entry name" value="HTH_LYSR"/>
    <property type="match status" value="1"/>
</dbReference>
<feature type="domain" description="HTH lysR-type" evidence="6">
    <location>
        <begin position="10"/>
        <end position="62"/>
    </location>
</feature>
<dbReference type="RefSeq" id="WP_201076191.1">
    <property type="nucleotide sequence ID" value="NZ_CAJNAS010000012.1"/>
</dbReference>
<dbReference type="Pfam" id="PF00126">
    <property type="entry name" value="HTH_1"/>
    <property type="match status" value="1"/>
</dbReference>
<dbReference type="FunFam" id="1.10.10.10:FF:000001">
    <property type="entry name" value="LysR family transcriptional regulator"/>
    <property type="match status" value="1"/>
</dbReference>
<dbReference type="GO" id="GO:0003677">
    <property type="term" value="F:DNA binding"/>
    <property type="evidence" value="ECO:0007669"/>
    <property type="project" value="UniProtKB-KW"/>
</dbReference>
<dbReference type="InterPro" id="IPR000847">
    <property type="entry name" value="LysR_HTH_N"/>
</dbReference>
<dbReference type="PANTHER" id="PTHR30419">
    <property type="entry name" value="HTH-TYPE TRANSCRIPTIONAL REGULATOR YBHD"/>
    <property type="match status" value="1"/>
</dbReference>
<dbReference type="SUPFAM" id="SSF46785">
    <property type="entry name" value="Winged helix' DNA-binding domain"/>
    <property type="match status" value="1"/>
</dbReference>
<accession>A0A9N8MXL9</accession>
<keyword evidence="2" id="KW-0805">Transcription regulation</keyword>
<name>A0A9N8MXL9_9BURK</name>
<dbReference type="InterPro" id="IPR050950">
    <property type="entry name" value="HTH-type_LysR_regulators"/>
</dbReference>
<dbReference type="GO" id="GO:0005829">
    <property type="term" value="C:cytosol"/>
    <property type="evidence" value="ECO:0007669"/>
    <property type="project" value="TreeGrafter"/>
</dbReference>
<dbReference type="InterPro" id="IPR036390">
    <property type="entry name" value="WH_DNA-bd_sf"/>
</dbReference>
<dbReference type="PANTHER" id="PTHR30419:SF8">
    <property type="entry name" value="NITROGEN ASSIMILATION TRANSCRIPTIONAL ACTIVATOR-RELATED"/>
    <property type="match status" value="1"/>
</dbReference>
<evidence type="ECO:0000256" key="5">
    <source>
        <dbReference type="SAM" id="MobiDB-lite"/>
    </source>
</evidence>
<keyword evidence="3" id="KW-0238">DNA-binding</keyword>
<dbReference type="GO" id="GO:0003700">
    <property type="term" value="F:DNA-binding transcription factor activity"/>
    <property type="evidence" value="ECO:0007669"/>
    <property type="project" value="InterPro"/>
</dbReference>